<evidence type="ECO:0000256" key="5">
    <source>
        <dbReference type="ARBA" id="ARBA00023049"/>
    </source>
</evidence>
<proteinExistence type="predicted"/>
<keyword evidence="5" id="KW-0482">Metalloprotease</keyword>
<dbReference type="SUPFAM" id="SSF102712">
    <property type="entry name" value="JAB1/MPN domain"/>
    <property type="match status" value="1"/>
</dbReference>
<keyword evidence="2" id="KW-0479">Metal-binding</keyword>
<dbReference type="GO" id="GO:0046872">
    <property type="term" value="F:metal ion binding"/>
    <property type="evidence" value="ECO:0007669"/>
    <property type="project" value="UniProtKB-KW"/>
</dbReference>
<keyword evidence="4" id="KW-0862">Zinc</keyword>
<gene>
    <name evidence="7" type="ORF">ENG09_00820</name>
</gene>
<evidence type="ECO:0000313" key="7">
    <source>
        <dbReference type="EMBL" id="HDM35783.1"/>
    </source>
</evidence>
<dbReference type="GO" id="GO:0006508">
    <property type="term" value="P:proteolysis"/>
    <property type="evidence" value="ECO:0007669"/>
    <property type="project" value="UniProtKB-KW"/>
</dbReference>
<dbReference type="GO" id="GO:0008237">
    <property type="term" value="F:metallopeptidase activity"/>
    <property type="evidence" value="ECO:0007669"/>
    <property type="project" value="UniProtKB-KW"/>
</dbReference>
<sequence length="143" mass="15781">MSTEAVCVLKPRKIRGIARETLDFILNASRSSHPDEFAGLLEEEDGVIANVILLPGTISSSMGARIHLDMMPLHIHAVGSVHSHPTPDNLPSRADLAFFSKKGDYHIIVGYPYDENSWACYNARGEKQNLPVVDVELGGDDRW</sequence>
<name>A0A7C1B5S3_9EURY</name>
<evidence type="ECO:0000259" key="6">
    <source>
        <dbReference type="Pfam" id="PF14464"/>
    </source>
</evidence>
<dbReference type="CDD" id="cd08072">
    <property type="entry name" value="MPN_archaeal"/>
    <property type="match status" value="1"/>
</dbReference>
<organism evidence="7">
    <name type="scientific">Candidatus Syntropharchaeum butanivorans</name>
    <dbReference type="NCBI Taxonomy" id="1839936"/>
    <lineage>
        <taxon>Archaea</taxon>
        <taxon>Methanobacteriati</taxon>
        <taxon>Methanobacteriota</taxon>
        <taxon>Stenosarchaea group</taxon>
        <taxon>Methanomicrobia</taxon>
        <taxon>Methanosarcinales</taxon>
        <taxon>ANME-2 cluster</taxon>
        <taxon>Candidatus Syntropharchaeum</taxon>
    </lineage>
</organism>
<reference evidence="7" key="1">
    <citation type="journal article" date="2020" name="mSystems">
        <title>Genome- and Community-Level Interaction Insights into Carbon Utilization and Element Cycling Functions of Hydrothermarchaeota in Hydrothermal Sediment.</title>
        <authorList>
            <person name="Zhou Z."/>
            <person name="Liu Y."/>
            <person name="Xu W."/>
            <person name="Pan J."/>
            <person name="Luo Z.H."/>
            <person name="Li M."/>
        </authorList>
    </citation>
    <scope>NUCLEOTIDE SEQUENCE [LARGE SCALE GENOMIC DNA]</scope>
    <source>
        <strain evidence="7">HyVt-185</strain>
    </source>
</reference>
<dbReference type="AlphaFoldDB" id="A0A7C1B5S3"/>
<feature type="domain" description="JAB" evidence="6">
    <location>
        <begin position="22"/>
        <end position="121"/>
    </location>
</feature>
<comment type="caution">
    <text evidence="7">The sequence shown here is derived from an EMBL/GenBank/DDBJ whole genome shotgun (WGS) entry which is preliminary data.</text>
</comment>
<keyword evidence="3" id="KW-0378">Hydrolase</keyword>
<keyword evidence="1 7" id="KW-0645">Protease</keyword>
<dbReference type="EMBL" id="DQZR01000032">
    <property type="protein sequence ID" value="HDM35783.1"/>
    <property type="molecule type" value="Genomic_DNA"/>
</dbReference>
<accession>A0A7C1B5S3</accession>
<evidence type="ECO:0000256" key="2">
    <source>
        <dbReference type="ARBA" id="ARBA00022723"/>
    </source>
</evidence>
<dbReference type="InterPro" id="IPR028090">
    <property type="entry name" value="JAB_dom_prok"/>
</dbReference>
<evidence type="ECO:0000256" key="4">
    <source>
        <dbReference type="ARBA" id="ARBA00022833"/>
    </source>
</evidence>
<evidence type="ECO:0000256" key="3">
    <source>
        <dbReference type="ARBA" id="ARBA00022801"/>
    </source>
</evidence>
<dbReference type="Gene3D" id="3.40.140.10">
    <property type="entry name" value="Cytidine Deaminase, domain 2"/>
    <property type="match status" value="1"/>
</dbReference>
<evidence type="ECO:0000256" key="1">
    <source>
        <dbReference type="ARBA" id="ARBA00022670"/>
    </source>
</evidence>
<protein>
    <submittedName>
        <fullName evidence="7">Metal-dependent protease of the PAD1/JAB1 superfamily</fullName>
    </submittedName>
</protein>
<dbReference type="Pfam" id="PF14464">
    <property type="entry name" value="Prok-JAB"/>
    <property type="match status" value="1"/>
</dbReference>
<dbReference type="Proteomes" id="UP000885863">
    <property type="component" value="Unassembled WGS sequence"/>
</dbReference>